<accession>A0A516X6E6</accession>
<evidence type="ECO:0000259" key="2">
    <source>
        <dbReference type="Pfam" id="PF02470"/>
    </source>
</evidence>
<dbReference type="GO" id="GO:0051701">
    <property type="term" value="P:biological process involved in interaction with host"/>
    <property type="evidence" value="ECO:0007669"/>
    <property type="project" value="TreeGrafter"/>
</dbReference>
<organism evidence="4 5">
    <name type="scientific">Tomitella fengzijianii</name>
    <dbReference type="NCBI Taxonomy" id="2597660"/>
    <lineage>
        <taxon>Bacteria</taxon>
        <taxon>Bacillati</taxon>
        <taxon>Actinomycetota</taxon>
        <taxon>Actinomycetes</taxon>
        <taxon>Mycobacteriales</taxon>
        <taxon>Tomitella</taxon>
    </lineage>
</organism>
<dbReference type="InterPro" id="IPR005693">
    <property type="entry name" value="Mce"/>
</dbReference>
<evidence type="ECO:0000313" key="4">
    <source>
        <dbReference type="EMBL" id="QDQ98648.1"/>
    </source>
</evidence>
<dbReference type="Pfam" id="PF02470">
    <property type="entry name" value="MlaD"/>
    <property type="match status" value="1"/>
</dbReference>
<dbReference type="NCBIfam" id="TIGR00996">
    <property type="entry name" value="Mtu_fam_mce"/>
    <property type="match status" value="1"/>
</dbReference>
<dbReference type="Pfam" id="PF11887">
    <property type="entry name" value="Mce4_CUP1"/>
    <property type="match status" value="1"/>
</dbReference>
<dbReference type="OrthoDB" id="3460188at2"/>
<reference evidence="4 5" key="1">
    <citation type="submission" date="2019-07" db="EMBL/GenBank/DDBJ databases">
        <title>Tomitella cavernea sp. nov., an actinomycete isolated from soil.</title>
        <authorList>
            <person name="Cheng J."/>
        </authorList>
    </citation>
    <scope>NUCLEOTIDE SEQUENCE [LARGE SCALE GENOMIC DNA]</scope>
    <source>
        <strain evidence="4 5">HY188</strain>
    </source>
</reference>
<dbReference type="KEGG" id="toy:FO059_16630"/>
<keyword evidence="1" id="KW-0812">Transmembrane</keyword>
<dbReference type="RefSeq" id="WP_143910053.1">
    <property type="nucleotide sequence ID" value="NZ_CP041765.1"/>
</dbReference>
<reference evidence="4 5" key="2">
    <citation type="submission" date="2019-07" db="EMBL/GenBank/DDBJ databases">
        <authorList>
            <person name="Huang Y."/>
        </authorList>
    </citation>
    <scope>NUCLEOTIDE SEQUENCE [LARGE SCALE GENOMIC DNA]</scope>
    <source>
        <strain evidence="4 5">HY188</strain>
    </source>
</reference>
<gene>
    <name evidence="4" type="ORF">FO059_16630</name>
</gene>
<feature type="domain" description="Mammalian cell entry C-terminal" evidence="3">
    <location>
        <begin position="133"/>
        <end position="351"/>
    </location>
</feature>
<dbReference type="PANTHER" id="PTHR33371">
    <property type="entry name" value="INTERMEMBRANE PHOSPHOLIPID TRANSPORT SYSTEM BINDING PROTEIN MLAD-RELATED"/>
    <property type="match status" value="1"/>
</dbReference>
<dbReference type="Proteomes" id="UP000317344">
    <property type="component" value="Chromosome"/>
</dbReference>
<name>A0A516X6E6_9ACTN</name>
<dbReference type="InterPro" id="IPR003399">
    <property type="entry name" value="Mce/MlaD"/>
</dbReference>
<keyword evidence="1" id="KW-1133">Transmembrane helix</keyword>
<evidence type="ECO:0000313" key="5">
    <source>
        <dbReference type="Proteomes" id="UP000317344"/>
    </source>
</evidence>
<feature type="transmembrane region" description="Helical" evidence="1">
    <location>
        <begin position="21"/>
        <end position="42"/>
    </location>
</feature>
<dbReference type="AlphaFoldDB" id="A0A516X6E6"/>
<keyword evidence="1" id="KW-0472">Membrane</keyword>
<dbReference type="InterPro" id="IPR052336">
    <property type="entry name" value="MlaD_Phospholipid_Transporter"/>
</dbReference>
<dbReference type="GO" id="GO:0005576">
    <property type="term" value="C:extracellular region"/>
    <property type="evidence" value="ECO:0007669"/>
    <property type="project" value="TreeGrafter"/>
</dbReference>
<evidence type="ECO:0000259" key="3">
    <source>
        <dbReference type="Pfam" id="PF11887"/>
    </source>
</evidence>
<keyword evidence="5" id="KW-1185">Reference proteome</keyword>
<dbReference type="InterPro" id="IPR024516">
    <property type="entry name" value="Mce_C"/>
</dbReference>
<sequence>MTLRRTRTAPRRRGPRARPRKAAATVLAAGLCAIVVVCLMAYGERFTPTARVTVVADRAGLVLDVDADATYRGAEVGHVAHIARTDDGHVRLALDLYSDRIRKIDRNARVEIAATTVFGAKYVHFLPPERPSGAALTEGDVVDAQHVTVEINTVFENLTGLLEEVEPQKISTTLGALADGLRGQGTPLGEALESADRLVGRVNAEAGAALAQDIADAPEVTGAYADAAPDLMTALRQGITTADTVTGRQEAIGAGLRSATAMSRSGTRVLDDNAGPLDRMLHLLEPTTGLLAEYSPEYTCLLKGLEVTRERGEPAFGTTNPGMSLDVGLVPGTPIYQYPQHLPKVNASAEPGCYGLPELAPGEHAPYLVTDTGVNPYPPERTEPRLTGPTVLEYLLGAPEIGGP</sequence>
<dbReference type="PANTHER" id="PTHR33371:SF19">
    <property type="entry name" value="MCE-FAMILY PROTEIN MCE4A"/>
    <property type="match status" value="1"/>
</dbReference>
<protein>
    <submittedName>
        <fullName evidence="4">MCE family protein</fullName>
    </submittedName>
</protein>
<proteinExistence type="predicted"/>
<feature type="domain" description="Mce/MlaD" evidence="2">
    <location>
        <begin position="49"/>
        <end position="127"/>
    </location>
</feature>
<dbReference type="EMBL" id="CP041765">
    <property type="protein sequence ID" value="QDQ98648.1"/>
    <property type="molecule type" value="Genomic_DNA"/>
</dbReference>
<evidence type="ECO:0000256" key="1">
    <source>
        <dbReference type="SAM" id="Phobius"/>
    </source>
</evidence>